<dbReference type="EMBL" id="BGZK01001656">
    <property type="protein sequence ID" value="GBP84072.1"/>
    <property type="molecule type" value="Genomic_DNA"/>
</dbReference>
<keyword evidence="2" id="KW-1185">Reference proteome</keyword>
<reference evidence="1 2" key="1">
    <citation type="journal article" date="2019" name="Commun. Biol.">
        <title>The bagworm genome reveals a unique fibroin gene that provides high tensile strength.</title>
        <authorList>
            <person name="Kono N."/>
            <person name="Nakamura H."/>
            <person name="Ohtoshi R."/>
            <person name="Tomita M."/>
            <person name="Numata K."/>
            <person name="Arakawa K."/>
        </authorList>
    </citation>
    <scope>NUCLEOTIDE SEQUENCE [LARGE SCALE GENOMIC DNA]</scope>
</reference>
<sequence>MWSSSAMDTSNPREITSALPASGMGMGYLMEDRLMGVDTYCNCANYELLYLFLKLLCISFVRRLRLDYRAVRRGAGGAWARVTPTAIDHRMDLGGDLCGAGGRPYLRAGLTLRAGLRSARSYSARPRTYFSDRTVLSNGSTYRCRRRVTLLRVIPSDHLGVWSHERSRLGSEFLSDTGAQRAPRELSHSKLTDLVQLGRREQKWYTTRRGDTLVYNRDRPTQARRRGQAQCAGAAFVPFVLSISPHRPFSLVRTVVAHPCLKPDETGY</sequence>
<evidence type="ECO:0000313" key="1">
    <source>
        <dbReference type="EMBL" id="GBP84072.1"/>
    </source>
</evidence>
<proteinExistence type="predicted"/>
<accession>A0A4C1Z9S5</accession>
<dbReference type="Proteomes" id="UP000299102">
    <property type="component" value="Unassembled WGS sequence"/>
</dbReference>
<name>A0A4C1Z9S5_EUMVA</name>
<dbReference type="AlphaFoldDB" id="A0A4C1Z9S5"/>
<protein>
    <submittedName>
        <fullName evidence="1">Uncharacterized protein</fullName>
    </submittedName>
</protein>
<comment type="caution">
    <text evidence="1">The sequence shown here is derived from an EMBL/GenBank/DDBJ whole genome shotgun (WGS) entry which is preliminary data.</text>
</comment>
<evidence type="ECO:0000313" key="2">
    <source>
        <dbReference type="Proteomes" id="UP000299102"/>
    </source>
</evidence>
<gene>
    <name evidence="1" type="ORF">EVAR_67671_1</name>
</gene>
<organism evidence="1 2">
    <name type="scientific">Eumeta variegata</name>
    <name type="common">Bagworm moth</name>
    <name type="synonym">Eumeta japonica</name>
    <dbReference type="NCBI Taxonomy" id="151549"/>
    <lineage>
        <taxon>Eukaryota</taxon>
        <taxon>Metazoa</taxon>
        <taxon>Ecdysozoa</taxon>
        <taxon>Arthropoda</taxon>
        <taxon>Hexapoda</taxon>
        <taxon>Insecta</taxon>
        <taxon>Pterygota</taxon>
        <taxon>Neoptera</taxon>
        <taxon>Endopterygota</taxon>
        <taxon>Lepidoptera</taxon>
        <taxon>Glossata</taxon>
        <taxon>Ditrysia</taxon>
        <taxon>Tineoidea</taxon>
        <taxon>Psychidae</taxon>
        <taxon>Oiketicinae</taxon>
        <taxon>Eumeta</taxon>
    </lineage>
</organism>